<accession>A0AAD3SCS0</accession>
<evidence type="ECO:0000313" key="2">
    <source>
        <dbReference type="EMBL" id="GMH08426.1"/>
    </source>
</evidence>
<comment type="caution">
    <text evidence="2">The sequence shown here is derived from an EMBL/GenBank/DDBJ whole genome shotgun (WGS) entry which is preliminary data.</text>
</comment>
<feature type="region of interest" description="Disordered" evidence="1">
    <location>
        <begin position="1"/>
        <end position="42"/>
    </location>
</feature>
<evidence type="ECO:0000256" key="1">
    <source>
        <dbReference type="SAM" id="MobiDB-lite"/>
    </source>
</evidence>
<reference evidence="2" key="1">
    <citation type="submission" date="2023-05" db="EMBL/GenBank/DDBJ databases">
        <title>Nepenthes gracilis genome sequencing.</title>
        <authorList>
            <person name="Fukushima K."/>
        </authorList>
    </citation>
    <scope>NUCLEOTIDE SEQUENCE</scope>
    <source>
        <strain evidence="2">SING2019-196</strain>
    </source>
</reference>
<feature type="compositionally biased region" description="Polar residues" evidence="1">
    <location>
        <begin position="77"/>
        <end position="89"/>
    </location>
</feature>
<evidence type="ECO:0000313" key="3">
    <source>
        <dbReference type="Proteomes" id="UP001279734"/>
    </source>
</evidence>
<dbReference type="AlphaFoldDB" id="A0AAD3SCS0"/>
<proteinExistence type="predicted"/>
<gene>
    <name evidence="2" type="ORF">Nepgr_010266</name>
</gene>
<sequence>MMKSNNGNEIPDVQASEGEVFIGQRQGEKAGESDEDEVDDDVDCRLDTEPGALRRTVRHRANPAAQRPLDSIHAAQAPSTRSTPFAFTW</sequence>
<dbReference type="Proteomes" id="UP001279734">
    <property type="component" value="Unassembled WGS sequence"/>
</dbReference>
<feature type="region of interest" description="Disordered" evidence="1">
    <location>
        <begin position="60"/>
        <end position="89"/>
    </location>
</feature>
<keyword evidence="3" id="KW-1185">Reference proteome</keyword>
<feature type="compositionally biased region" description="Acidic residues" evidence="1">
    <location>
        <begin position="33"/>
        <end position="42"/>
    </location>
</feature>
<dbReference type="EMBL" id="BSYO01000008">
    <property type="protein sequence ID" value="GMH08426.1"/>
    <property type="molecule type" value="Genomic_DNA"/>
</dbReference>
<organism evidence="2 3">
    <name type="scientific">Nepenthes gracilis</name>
    <name type="common">Slender pitcher plant</name>
    <dbReference type="NCBI Taxonomy" id="150966"/>
    <lineage>
        <taxon>Eukaryota</taxon>
        <taxon>Viridiplantae</taxon>
        <taxon>Streptophyta</taxon>
        <taxon>Embryophyta</taxon>
        <taxon>Tracheophyta</taxon>
        <taxon>Spermatophyta</taxon>
        <taxon>Magnoliopsida</taxon>
        <taxon>eudicotyledons</taxon>
        <taxon>Gunneridae</taxon>
        <taxon>Pentapetalae</taxon>
        <taxon>Caryophyllales</taxon>
        <taxon>Nepenthaceae</taxon>
        <taxon>Nepenthes</taxon>
    </lineage>
</organism>
<protein>
    <submittedName>
        <fullName evidence="2">Uncharacterized protein</fullName>
    </submittedName>
</protein>
<name>A0AAD3SCS0_NEPGR</name>